<dbReference type="EMBL" id="BJVY01000017">
    <property type="protein sequence ID" value="GEL71633.1"/>
    <property type="molecule type" value="Genomic_DNA"/>
</dbReference>
<comment type="caution">
    <text evidence="1">The sequence shown here is derived from an EMBL/GenBank/DDBJ whole genome shotgun (WGS) entry which is preliminary data.</text>
</comment>
<evidence type="ECO:0000313" key="3">
    <source>
        <dbReference type="Proteomes" id="UP000198717"/>
    </source>
</evidence>
<dbReference type="Proteomes" id="UP000321224">
    <property type="component" value="Unassembled WGS sequence"/>
</dbReference>
<reference evidence="2 3" key="1">
    <citation type="submission" date="2016-10" db="EMBL/GenBank/DDBJ databases">
        <authorList>
            <person name="Varghese N."/>
            <person name="Submissions S."/>
        </authorList>
    </citation>
    <scope>NUCLEOTIDE SEQUENCE [LARGE SCALE GENOMIC DNA]</scope>
    <source>
        <strain evidence="2 3">DSM 2260</strain>
    </source>
</reference>
<organism evidence="1 4">
    <name type="scientific">Myxococcus virescens</name>
    <dbReference type="NCBI Taxonomy" id="83456"/>
    <lineage>
        <taxon>Bacteria</taxon>
        <taxon>Pseudomonadati</taxon>
        <taxon>Myxococcota</taxon>
        <taxon>Myxococcia</taxon>
        <taxon>Myxococcales</taxon>
        <taxon>Cystobacterineae</taxon>
        <taxon>Myxococcaceae</taxon>
        <taxon>Myxococcus</taxon>
    </lineage>
</organism>
<sequence length="356" mass="39942">MPQRPTVAEVESILRAPVRENWEQFTKTLKTLPADVDPDLASHAALSLIHGQPASLWSFGRNCQQLPAPVIRALLGRLEADSRPHAYFLREAVPQEASDDELRATWKEALQGLLDLETTYAWGSKQRKAKFQALANTPSLLQAIQTAVVACEQVSLDMLAVLTVDASDASVDALIPHVERAVQSQGWELDRLEDLRKHARSTPVMDDLFARMEALLQGRRARSPALDLARRLGFGELDAIWFRTYLLAGDTQATNALVHHCNINVDSRSPRWFSVWQTSRKDGLDRNAWSDTHFDNEKLHKDILGLGACELMQLPDWVARTGKRLGAAWNFNDSALMTNLRGKKRARLAEWLRSGT</sequence>
<dbReference type="AlphaFoldDB" id="A0A511HDL1"/>
<name>A0A511HDL1_9BACT</name>
<proteinExistence type="predicted"/>
<dbReference type="Proteomes" id="UP000198717">
    <property type="component" value="Unassembled WGS sequence"/>
</dbReference>
<evidence type="ECO:0000313" key="2">
    <source>
        <dbReference type="EMBL" id="SDF00103.1"/>
    </source>
</evidence>
<accession>A0A511HDL1</accession>
<protein>
    <submittedName>
        <fullName evidence="1">Uncharacterized protein</fullName>
    </submittedName>
</protein>
<keyword evidence="3" id="KW-1185">Reference proteome</keyword>
<evidence type="ECO:0000313" key="1">
    <source>
        <dbReference type="EMBL" id="GEL71633.1"/>
    </source>
</evidence>
<reference evidence="1 4" key="2">
    <citation type="submission" date="2019-07" db="EMBL/GenBank/DDBJ databases">
        <title>Whole genome shotgun sequence of Myxococcus virescens NBRC 100334.</title>
        <authorList>
            <person name="Hosoyama A."/>
            <person name="Uohara A."/>
            <person name="Ohji S."/>
            <person name="Ichikawa N."/>
        </authorList>
    </citation>
    <scope>NUCLEOTIDE SEQUENCE [LARGE SCALE GENOMIC DNA]</scope>
    <source>
        <strain evidence="1 4">NBRC 100334</strain>
    </source>
</reference>
<evidence type="ECO:0000313" key="4">
    <source>
        <dbReference type="Proteomes" id="UP000321224"/>
    </source>
</evidence>
<gene>
    <name evidence="1" type="ORF">MVI01_34170</name>
    <name evidence="2" type="ORF">SAMN04488504_11726</name>
</gene>
<dbReference type="RefSeq" id="WP_090494214.1">
    <property type="nucleotide sequence ID" value="NZ_BJVY01000017.1"/>
</dbReference>
<dbReference type="EMBL" id="FNAJ01000017">
    <property type="protein sequence ID" value="SDF00103.1"/>
    <property type="molecule type" value="Genomic_DNA"/>
</dbReference>